<feature type="transmembrane region" description="Helical" evidence="1">
    <location>
        <begin position="65"/>
        <end position="83"/>
    </location>
</feature>
<protein>
    <submittedName>
        <fullName evidence="2">Uncharacterized protein</fullName>
    </submittedName>
</protein>
<keyword evidence="1" id="KW-0812">Transmembrane</keyword>
<feature type="transmembrane region" description="Helical" evidence="1">
    <location>
        <begin position="144"/>
        <end position="161"/>
    </location>
</feature>
<reference evidence="3" key="1">
    <citation type="submission" date="2016-11" db="EMBL/GenBank/DDBJ databases">
        <authorList>
            <person name="Varghese N."/>
            <person name="Submissions S."/>
        </authorList>
    </citation>
    <scope>NUCLEOTIDE SEQUENCE [LARGE SCALE GENOMIC DNA]</scope>
    <source>
        <strain evidence="3">313</strain>
    </source>
</reference>
<sequence length="170" mass="18882">MIRVIYIYQCHGFISKSNQFSYVIKVTSIIIKSEIKVQEELDAKIKNHGRNRFGRSREMKNRMKAALIGGALLGIVCVVGAYVRSGFSATPVFVFSLWYNRVIIGLVVGAPWGKTVRSKALLRGGLLGLLVSFAFYSSTGFQDPISFVAGIVYGVLLEVWLSRTGKTRKL</sequence>
<keyword evidence="1" id="KW-1133">Transmembrane helix</keyword>
<evidence type="ECO:0000256" key="1">
    <source>
        <dbReference type="SAM" id="Phobius"/>
    </source>
</evidence>
<accession>A0A1N6GCN1</accession>
<dbReference type="EMBL" id="FSRN01000001">
    <property type="protein sequence ID" value="SIO05231.1"/>
    <property type="molecule type" value="Genomic_DNA"/>
</dbReference>
<evidence type="ECO:0000313" key="3">
    <source>
        <dbReference type="Proteomes" id="UP000184758"/>
    </source>
</evidence>
<proteinExistence type="predicted"/>
<keyword evidence="1" id="KW-0472">Membrane</keyword>
<gene>
    <name evidence="2" type="ORF">SAMN05878443_1143</name>
</gene>
<feature type="transmembrane region" description="Helical" evidence="1">
    <location>
        <begin position="120"/>
        <end position="138"/>
    </location>
</feature>
<name>A0A1N6GCN1_9LACT</name>
<evidence type="ECO:0000313" key="2">
    <source>
        <dbReference type="EMBL" id="SIO05231.1"/>
    </source>
</evidence>
<dbReference type="Proteomes" id="UP000184758">
    <property type="component" value="Unassembled WGS sequence"/>
</dbReference>
<keyword evidence="3" id="KW-1185">Reference proteome</keyword>
<dbReference type="eggNOG" id="ENOG5032E57">
    <property type="taxonomic scope" value="Bacteria"/>
</dbReference>
<organism evidence="2 3">
    <name type="scientific">Carnobacterium alterfunditum</name>
    <dbReference type="NCBI Taxonomy" id="28230"/>
    <lineage>
        <taxon>Bacteria</taxon>
        <taxon>Bacillati</taxon>
        <taxon>Bacillota</taxon>
        <taxon>Bacilli</taxon>
        <taxon>Lactobacillales</taxon>
        <taxon>Carnobacteriaceae</taxon>
        <taxon>Carnobacterium</taxon>
    </lineage>
</organism>
<dbReference type="AlphaFoldDB" id="A0A1N6GCN1"/>
<feature type="transmembrane region" description="Helical" evidence="1">
    <location>
        <begin position="89"/>
        <end position="108"/>
    </location>
</feature>